<dbReference type="InterPro" id="IPR036259">
    <property type="entry name" value="MFS_trans_sf"/>
</dbReference>
<dbReference type="Gene3D" id="1.20.1250.20">
    <property type="entry name" value="MFS general substrate transporter like domains"/>
    <property type="match status" value="1"/>
</dbReference>
<gene>
    <name evidence="4" type="ORF">AAFF_G00293610</name>
</gene>
<feature type="transmembrane region" description="Helical" evidence="3">
    <location>
        <begin position="394"/>
        <end position="415"/>
    </location>
</feature>
<evidence type="ECO:0000256" key="3">
    <source>
        <dbReference type="SAM" id="Phobius"/>
    </source>
</evidence>
<keyword evidence="3" id="KW-1133">Transmembrane helix</keyword>
<feature type="compositionally biased region" description="Polar residues" evidence="2">
    <location>
        <begin position="237"/>
        <end position="248"/>
    </location>
</feature>
<dbReference type="GO" id="GO:0016020">
    <property type="term" value="C:membrane"/>
    <property type="evidence" value="ECO:0007669"/>
    <property type="project" value="UniProtKB-SubCell"/>
</dbReference>
<feature type="region of interest" description="Disordered" evidence="2">
    <location>
        <begin position="237"/>
        <end position="265"/>
    </location>
</feature>
<keyword evidence="3" id="KW-0812">Transmembrane</keyword>
<protein>
    <recommendedName>
        <fullName evidence="6">Solute carrier family 43 member 3</fullName>
    </recommendedName>
</protein>
<comment type="caution">
    <text evidence="4">The sequence shown here is derived from an EMBL/GenBank/DDBJ whole genome shotgun (WGS) entry which is preliminary data.</text>
</comment>
<keyword evidence="3" id="KW-0472">Membrane</keyword>
<feature type="transmembrane region" description="Helical" evidence="3">
    <location>
        <begin position="282"/>
        <end position="306"/>
    </location>
</feature>
<name>A0AAD7W1B2_9TELE</name>
<dbReference type="Proteomes" id="UP001221898">
    <property type="component" value="Unassembled WGS sequence"/>
</dbReference>
<dbReference type="AlphaFoldDB" id="A0AAD7W1B2"/>
<feature type="transmembrane region" description="Helical" evidence="3">
    <location>
        <begin position="367"/>
        <end position="388"/>
    </location>
</feature>
<feature type="transmembrane region" description="Helical" evidence="3">
    <location>
        <begin position="158"/>
        <end position="179"/>
    </location>
</feature>
<dbReference type="PANTHER" id="PTHR20765">
    <property type="entry name" value="SOLUTE CARRIER FAMILY 43 MEMBER 3-RELATED"/>
    <property type="match status" value="1"/>
</dbReference>
<proteinExistence type="predicted"/>
<evidence type="ECO:0000313" key="5">
    <source>
        <dbReference type="Proteomes" id="UP001221898"/>
    </source>
</evidence>
<dbReference type="PANTHER" id="PTHR20765:SF1">
    <property type="entry name" value="EQUILIBRATIVE NUCLEOBASE TRANSPORTER 1"/>
    <property type="match status" value="1"/>
</dbReference>
<accession>A0AAD7W1B2</accession>
<dbReference type="EMBL" id="JAINUG010000410">
    <property type="protein sequence ID" value="KAJ8372242.1"/>
    <property type="molecule type" value="Genomic_DNA"/>
</dbReference>
<feature type="transmembrane region" description="Helical" evidence="3">
    <location>
        <begin position="326"/>
        <end position="346"/>
    </location>
</feature>
<evidence type="ECO:0000256" key="1">
    <source>
        <dbReference type="ARBA" id="ARBA00004141"/>
    </source>
</evidence>
<evidence type="ECO:0000313" key="4">
    <source>
        <dbReference type="EMBL" id="KAJ8372242.1"/>
    </source>
</evidence>
<comment type="subcellular location">
    <subcellularLocation>
        <location evidence="1">Membrane</location>
        <topology evidence="1">Multi-pass membrane protein</topology>
    </subcellularLocation>
</comment>
<keyword evidence="5" id="KW-1185">Reference proteome</keyword>
<dbReference type="InterPro" id="IPR027197">
    <property type="entry name" value="SLC43A3"/>
</dbReference>
<sequence length="494" mass="55531">MQTMGLIHSLEQCLNRMQTMGLIHTLEQCLTRMQTMGLIHTLEQCLNRMQTMGLIHTLEQCLNRMQTMGLIHTLEQCLNRMQTMELIHTLEQCLNRMQTMGLIHTLEQCLNRMQTMGLIHTLEQCLNRMQTVGLIHTLEQCLNRMQTVSNLFGSYRPIIITLLSGSALSSPVVFLIIKILHERGISLRSSFLFISGCSVIHLLRTFLLMPKTHIPYPLPEGYTYGMSCCGQSNSMMQQGAETTESNGEVQRERGAVPQAGDTQPSENTAANVMSFRSCVLSWFFLLHQVWYSVIQLNVFFIIGTLNTMLTRLANGDASLVSSYTNAFAFTQLCGILCAPLNGLIIGRNKWKPRAPGETEKEADLRSSVLSLFLTALLCLLFSICASIPVLPLQYFTFVLQVLTISFLFGGNSAFIRIAFPSCHYGKLYGLVLCLSGVVLLLQFPLTILVNDVLQGNPLYVNIGLIIISLLAFLHPLYVYLHCRRQAAHRLRLNS</sequence>
<feature type="transmembrane region" description="Helical" evidence="3">
    <location>
        <begin position="459"/>
        <end position="480"/>
    </location>
</feature>
<organism evidence="4 5">
    <name type="scientific">Aldrovandia affinis</name>
    <dbReference type="NCBI Taxonomy" id="143900"/>
    <lineage>
        <taxon>Eukaryota</taxon>
        <taxon>Metazoa</taxon>
        <taxon>Chordata</taxon>
        <taxon>Craniata</taxon>
        <taxon>Vertebrata</taxon>
        <taxon>Euteleostomi</taxon>
        <taxon>Actinopterygii</taxon>
        <taxon>Neopterygii</taxon>
        <taxon>Teleostei</taxon>
        <taxon>Notacanthiformes</taxon>
        <taxon>Halosauridae</taxon>
        <taxon>Aldrovandia</taxon>
    </lineage>
</organism>
<reference evidence="4" key="1">
    <citation type="journal article" date="2023" name="Science">
        <title>Genome structures resolve the early diversification of teleost fishes.</title>
        <authorList>
            <person name="Parey E."/>
            <person name="Louis A."/>
            <person name="Montfort J."/>
            <person name="Bouchez O."/>
            <person name="Roques C."/>
            <person name="Iampietro C."/>
            <person name="Lluch J."/>
            <person name="Castinel A."/>
            <person name="Donnadieu C."/>
            <person name="Desvignes T."/>
            <person name="Floi Bucao C."/>
            <person name="Jouanno E."/>
            <person name="Wen M."/>
            <person name="Mejri S."/>
            <person name="Dirks R."/>
            <person name="Jansen H."/>
            <person name="Henkel C."/>
            <person name="Chen W.J."/>
            <person name="Zahm M."/>
            <person name="Cabau C."/>
            <person name="Klopp C."/>
            <person name="Thompson A.W."/>
            <person name="Robinson-Rechavi M."/>
            <person name="Braasch I."/>
            <person name="Lecointre G."/>
            <person name="Bobe J."/>
            <person name="Postlethwait J.H."/>
            <person name="Berthelot C."/>
            <person name="Roest Crollius H."/>
            <person name="Guiguen Y."/>
        </authorList>
    </citation>
    <scope>NUCLEOTIDE SEQUENCE</scope>
    <source>
        <strain evidence="4">NC1722</strain>
    </source>
</reference>
<evidence type="ECO:0000256" key="2">
    <source>
        <dbReference type="SAM" id="MobiDB-lite"/>
    </source>
</evidence>
<feature type="transmembrane region" description="Helical" evidence="3">
    <location>
        <begin position="427"/>
        <end position="447"/>
    </location>
</feature>
<evidence type="ECO:0008006" key="6">
    <source>
        <dbReference type="Google" id="ProtNLM"/>
    </source>
</evidence>
<dbReference type="SUPFAM" id="SSF103473">
    <property type="entry name" value="MFS general substrate transporter"/>
    <property type="match status" value="1"/>
</dbReference>